<keyword evidence="2" id="KW-1133">Transmembrane helix</keyword>
<keyword evidence="2" id="KW-0812">Transmembrane</keyword>
<evidence type="ECO:0000256" key="1">
    <source>
        <dbReference type="SAM" id="MobiDB-lite"/>
    </source>
</evidence>
<feature type="domain" description="PPM-type phosphatase" evidence="3">
    <location>
        <begin position="108"/>
        <end position="464"/>
    </location>
</feature>
<dbReference type="PROSITE" id="PS51746">
    <property type="entry name" value="PPM_2"/>
    <property type="match status" value="1"/>
</dbReference>
<dbReference type="CDD" id="cd00143">
    <property type="entry name" value="PP2Cc"/>
    <property type="match status" value="1"/>
</dbReference>
<feature type="region of interest" description="Disordered" evidence="1">
    <location>
        <begin position="64"/>
        <end position="85"/>
    </location>
</feature>
<organism evidence="4 5">
    <name type="scientific">Polyrhizophydium stewartii</name>
    <dbReference type="NCBI Taxonomy" id="2732419"/>
    <lineage>
        <taxon>Eukaryota</taxon>
        <taxon>Fungi</taxon>
        <taxon>Fungi incertae sedis</taxon>
        <taxon>Chytridiomycota</taxon>
        <taxon>Chytridiomycota incertae sedis</taxon>
        <taxon>Chytridiomycetes</taxon>
        <taxon>Rhizophydiales</taxon>
        <taxon>Rhizophydiales incertae sedis</taxon>
        <taxon>Polyrhizophydium</taxon>
    </lineage>
</organism>
<dbReference type="InterPro" id="IPR036457">
    <property type="entry name" value="PPM-type-like_dom_sf"/>
</dbReference>
<dbReference type="InterPro" id="IPR001932">
    <property type="entry name" value="PPM-type_phosphatase-like_dom"/>
</dbReference>
<protein>
    <recommendedName>
        <fullName evidence="3">PPM-type phosphatase domain-containing protein</fullName>
    </recommendedName>
</protein>
<gene>
    <name evidence="4" type="ORF">HK105_203159</name>
</gene>
<reference evidence="4 5" key="1">
    <citation type="submission" date="2023-09" db="EMBL/GenBank/DDBJ databases">
        <title>Pangenome analysis of Batrachochytrium dendrobatidis and related Chytrids.</title>
        <authorList>
            <person name="Yacoub M.N."/>
            <person name="Stajich J.E."/>
            <person name="James T.Y."/>
        </authorList>
    </citation>
    <scope>NUCLEOTIDE SEQUENCE [LARGE SCALE GENOMIC DNA]</scope>
    <source>
        <strain evidence="4 5">JEL0888</strain>
    </source>
</reference>
<dbReference type="PANTHER" id="PTHR13832:SF792">
    <property type="entry name" value="GM14286P"/>
    <property type="match status" value="1"/>
</dbReference>
<evidence type="ECO:0000259" key="3">
    <source>
        <dbReference type="PROSITE" id="PS51746"/>
    </source>
</evidence>
<dbReference type="InterPro" id="IPR015655">
    <property type="entry name" value="PP2C"/>
</dbReference>
<comment type="caution">
    <text evidence="4">The sequence shown here is derived from an EMBL/GenBank/DDBJ whole genome shotgun (WGS) entry which is preliminary data.</text>
</comment>
<accession>A0ABR4NC29</accession>
<dbReference type="Gene3D" id="3.60.40.10">
    <property type="entry name" value="PPM-type phosphatase domain"/>
    <property type="match status" value="1"/>
</dbReference>
<dbReference type="EMBL" id="JADGIZ020000012">
    <property type="protein sequence ID" value="KAL2917095.1"/>
    <property type="molecule type" value="Genomic_DNA"/>
</dbReference>
<evidence type="ECO:0000313" key="4">
    <source>
        <dbReference type="EMBL" id="KAL2917095.1"/>
    </source>
</evidence>
<dbReference type="SUPFAM" id="SSF81606">
    <property type="entry name" value="PP2C-like"/>
    <property type="match status" value="1"/>
</dbReference>
<feature type="compositionally biased region" description="Pro residues" evidence="1">
    <location>
        <begin position="73"/>
        <end position="82"/>
    </location>
</feature>
<keyword evidence="5" id="KW-1185">Reference proteome</keyword>
<keyword evidence="2" id="KW-0472">Membrane</keyword>
<proteinExistence type="predicted"/>
<evidence type="ECO:0000256" key="2">
    <source>
        <dbReference type="SAM" id="Phobius"/>
    </source>
</evidence>
<dbReference type="Pfam" id="PF00481">
    <property type="entry name" value="PP2C"/>
    <property type="match status" value="1"/>
</dbReference>
<name>A0ABR4NC29_9FUNG</name>
<dbReference type="Proteomes" id="UP001527925">
    <property type="component" value="Unassembled WGS sequence"/>
</dbReference>
<dbReference type="PANTHER" id="PTHR13832">
    <property type="entry name" value="PROTEIN PHOSPHATASE 2C"/>
    <property type="match status" value="1"/>
</dbReference>
<sequence length="486" mass="52998">MLSATTSSLRLRAALAKSLMPTPAVVAAVGITGAVGYGIYHYRTRRSDQLSQLAGFHKPLGEDAKADAAAEKPLPPGIPDMPPADIDRRLALGESSLAPASSRSSVLRVDVCELASNDPIEDRHIEQALSGDAALLGIFDGHWDVHCVNAVAAGLPQYVRKSLSAYSDPGKALLDAFEKFDADLLALPAAVIKGFNDMTPEQIAALPLDQRVAARDKLLAALNGACAVMSYIKNDDLYIAHAGDCRAVLGSLGADGRWQATVLTEDHQPSNDKELAYLKANHPGEDKTIAFRRGPDDALRVIGHLMPSRAFGDARYKWPLDVQAKITALIESVPRRKHHWKLAPHCYTPPYLRATPDIVHRKLTSQDQFLVLASDGIFDELSSERVVEIIGDFLQHAPLTSSSSTLCEIRHPNAATHVVRQALKGGDLAPDSKNGDRYVSRMLTMTTADARDWRDDMTIQIILFKPAEKQLRDNWKKVQGVRKLSP</sequence>
<evidence type="ECO:0000313" key="5">
    <source>
        <dbReference type="Proteomes" id="UP001527925"/>
    </source>
</evidence>
<dbReference type="SMART" id="SM00332">
    <property type="entry name" value="PP2Cc"/>
    <property type="match status" value="1"/>
</dbReference>
<feature type="transmembrane region" description="Helical" evidence="2">
    <location>
        <begin position="20"/>
        <end position="40"/>
    </location>
</feature>